<keyword evidence="5" id="KW-0648">Protein biosynthesis</keyword>
<protein>
    <submittedName>
        <fullName evidence="9">EIF-2B GDP-GTP exchange factor subunit epsilon</fullName>
    </submittedName>
</protein>
<comment type="similarity">
    <text evidence="2">Belongs to the eIF-2B gamma/epsilon subunits family.</text>
</comment>
<dbReference type="PANTHER" id="PTHR45887:SF1">
    <property type="entry name" value="TRANSLATION INITIATION FACTOR EIF-2B SUBUNIT EPSILON"/>
    <property type="match status" value="1"/>
</dbReference>
<dbReference type="GO" id="GO:0005851">
    <property type="term" value="C:eukaryotic translation initiation factor 2B complex"/>
    <property type="evidence" value="ECO:0007669"/>
    <property type="project" value="TreeGrafter"/>
</dbReference>
<comment type="subcellular location">
    <subcellularLocation>
        <location evidence="1">Cytoplasm</location>
        <location evidence="1">Cytosol</location>
    </subcellularLocation>
</comment>
<dbReference type="SUPFAM" id="SSF53448">
    <property type="entry name" value="Nucleotide-diphospho-sugar transferases"/>
    <property type="match status" value="1"/>
</dbReference>
<evidence type="ECO:0000313" key="9">
    <source>
        <dbReference type="WBParaSite" id="PSAMB.scaffold1676size28778.g14441.t1"/>
    </source>
</evidence>
<dbReference type="CDD" id="cd03356">
    <property type="entry name" value="LbH_G1P_AT_C_like"/>
    <property type="match status" value="1"/>
</dbReference>
<name>A0A914V900_9BILA</name>
<dbReference type="WBParaSite" id="PSAMB.scaffold1676size28778.g14441.t1">
    <property type="protein sequence ID" value="PSAMB.scaffold1676size28778.g14441.t1"/>
    <property type="gene ID" value="PSAMB.scaffold1676size28778.g14441"/>
</dbReference>
<evidence type="ECO:0000259" key="7">
    <source>
        <dbReference type="Pfam" id="PF25084"/>
    </source>
</evidence>
<dbReference type="SUPFAM" id="SSF48371">
    <property type="entry name" value="ARM repeat"/>
    <property type="match status" value="1"/>
</dbReference>
<dbReference type="Gene3D" id="1.25.40.180">
    <property type="match status" value="1"/>
</dbReference>
<keyword evidence="3" id="KW-0963">Cytoplasm</keyword>
<evidence type="ECO:0000256" key="1">
    <source>
        <dbReference type="ARBA" id="ARBA00004514"/>
    </source>
</evidence>
<dbReference type="GO" id="GO:0005085">
    <property type="term" value="F:guanyl-nucleotide exchange factor activity"/>
    <property type="evidence" value="ECO:0007669"/>
    <property type="project" value="InterPro"/>
</dbReference>
<dbReference type="SUPFAM" id="SSF51161">
    <property type="entry name" value="Trimeric LpxA-like enzymes"/>
    <property type="match status" value="1"/>
</dbReference>
<dbReference type="GO" id="GO:0031369">
    <property type="term" value="F:translation initiation factor binding"/>
    <property type="evidence" value="ECO:0007669"/>
    <property type="project" value="InterPro"/>
</dbReference>
<dbReference type="InterPro" id="IPR016024">
    <property type="entry name" value="ARM-type_fold"/>
</dbReference>
<keyword evidence="8" id="KW-1185">Reference proteome</keyword>
<feature type="domain" description="EIF2B subunit epsilon/gamma LbH" evidence="7">
    <location>
        <begin position="308"/>
        <end position="405"/>
    </location>
</feature>
<dbReference type="Gene3D" id="2.160.10.10">
    <property type="entry name" value="Hexapeptide repeat proteins"/>
    <property type="match status" value="1"/>
</dbReference>
<dbReference type="InterPro" id="IPR056764">
    <property type="entry name" value="LbH_EIF2B3/5"/>
</dbReference>
<dbReference type="InterPro" id="IPR011004">
    <property type="entry name" value="Trimer_LpxA-like_sf"/>
</dbReference>
<dbReference type="AlphaFoldDB" id="A0A914V900"/>
<organism evidence="8 9">
    <name type="scientific">Plectus sambesii</name>
    <dbReference type="NCBI Taxonomy" id="2011161"/>
    <lineage>
        <taxon>Eukaryota</taxon>
        <taxon>Metazoa</taxon>
        <taxon>Ecdysozoa</taxon>
        <taxon>Nematoda</taxon>
        <taxon>Chromadorea</taxon>
        <taxon>Plectida</taxon>
        <taxon>Plectina</taxon>
        <taxon>Plectoidea</taxon>
        <taxon>Plectidae</taxon>
        <taxon>Plectus</taxon>
    </lineage>
</organism>
<dbReference type="Pfam" id="PF25084">
    <property type="entry name" value="LbH_EIF2B"/>
    <property type="match status" value="1"/>
</dbReference>
<dbReference type="GO" id="GO:0003743">
    <property type="term" value="F:translation initiation factor activity"/>
    <property type="evidence" value="ECO:0007669"/>
    <property type="project" value="TreeGrafter"/>
</dbReference>
<dbReference type="Gene3D" id="3.90.550.10">
    <property type="entry name" value="Spore Coat Polysaccharide Biosynthesis Protein SpsA, Chain A"/>
    <property type="match status" value="1"/>
</dbReference>
<dbReference type="Proteomes" id="UP000887566">
    <property type="component" value="Unplaced"/>
</dbReference>
<dbReference type="InterPro" id="IPR029044">
    <property type="entry name" value="Nucleotide-diphossugar_trans"/>
</dbReference>
<evidence type="ECO:0000256" key="5">
    <source>
        <dbReference type="ARBA" id="ARBA00022917"/>
    </source>
</evidence>
<reference evidence="9" key="1">
    <citation type="submission" date="2022-11" db="UniProtKB">
        <authorList>
            <consortium name="WormBaseParasite"/>
        </authorList>
    </citation>
    <scope>IDENTIFICATION</scope>
</reference>
<comment type="subunit">
    <text evidence="6">Component of the translation initiation factor 2B (eIF2B) complex which is a heterodecamer of two sets of five different subunits: alpha, beta, gamma, delta and epsilon. Subunits alpha, beta and delta comprise a regulatory subcomplex and subunits epsilon and gamma comprise a catalytic subcomplex. Within the complex, the hexameric regulatory complex resides at the center, with the two heterodimeric catalytic subcomplexes bound on opposite sides.</text>
</comment>
<evidence type="ECO:0000256" key="3">
    <source>
        <dbReference type="ARBA" id="ARBA00022490"/>
    </source>
</evidence>
<evidence type="ECO:0000256" key="4">
    <source>
        <dbReference type="ARBA" id="ARBA00022540"/>
    </source>
</evidence>
<dbReference type="PANTHER" id="PTHR45887">
    <property type="entry name" value="TRANSLATION INITIATION FACTOR EIF-2B SUBUNIT EPSILON"/>
    <property type="match status" value="1"/>
</dbReference>
<proteinExistence type="inferred from homology"/>
<dbReference type="CDD" id="cd11558">
    <property type="entry name" value="W2_eIF2B_epsilon"/>
    <property type="match status" value="1"/>
</dbReference>
<sequence length="591" mass="64840">MVKKEENEKPTLQAVVVADHFNKQFAPLLSGDSVWSGVQLANSALINYTMEWLSRTEVVGVIVVVSQTHYAQVNSLLRDWSWRFTSWTVIQCQNCMSLGDALREVDSRALISGDFLLVQAGTICSDSLQPQIDAHRARRKKNKDNVMTLIYSEVGEEDNATRQVIGLEAQTHKLVIYHKAADCTKLDIDKAYFHSETQIRRDIRDSGIAICSPQICPQFGSNPDFEQRDDVVREILANEEVLCQNVHVEILAPAVFAWTIKDFETYLAANRFILQRWSFPLVPDGLSISSVTRCVCRKGKVYVPVENHQAAAIDRDAIIQSNVILGSKCEVKSKASIKNSAIGDNCVIDCNTTIDNCIIGRNVTIGSGCVLQHSIIADNVKIGAGCTIAPRCVLGAKVSLPADTSLQPGAIICATKPPADEEDFTSIPFIGAFRWTLKTSGGFWPDANKRKRGMSEISAGEATSDSGDDLLAPEVSKRPSSPTNVVVDDAGGASALFFEEVLESMQRGADEDTPIKNLIVEINSSKFANNVLMDEVSRCVMKSILTIARHSATTDAASLFNALKSLFDKWKPLLSPSPSHSFAKRMFKTHG</sequence>
<accession>A0A914V900</accession>
<evidence type="ECO:0000313" key="8">
    <source>
        <dbReference type="Proteomes" id="UP000887566"/>
    </source>
</evidence>
<evidence type="ECO:0000256" key="6">
    <source>
        <dbReference type="ARBA" id="ARBA00046432"/>
    </source>
</evidence>
<evidence type="ECO:0000256" key="2">
    <source>
        <dbReference type="ARBA" id="ARBA00007878"/>
    </source>
</evidence>
<dbReference type="InterPro" id="IPR051956">
    <property type="entry name" value="eIF2B_epsilon"/>
</dbReference>
<keyword evidence="4" id="KW-0396">Initiation factor</keyword>
<dbReference type="InterPro" id="IPR044123">
    <property type="entry name" value="W2_eIF2B_epsilon"/>
</dbReference>